<dbReference type="EMBL" id="FNWX01000022">
    <property type="protein sequence ID" value="SEH71581.1"/>
    <property type="molecule type" value="Genomic_DNA"/>
</dbReference>
<organism evidence="3 4">
    <name type="scientific">Epilithonimonas hominis</name>
    <dbReference type="NCBI Taxonomy" id="420404"/>
    <lineage>
        <taxon>Bacteria</taxon>
        <taxon>Pseudomonadati</taxon>
        <taxon>Bacteroidota</taxon>
        <taxon>Flavobacteriia</taxon>
        <taxon>Flavobacteriales</taxon>
        <taxon>Weeksellaceae</taxon>
        <taxon>Chryseobacterium group</taxon>
        <taxon>Epilithonimonas</taxon>
    </lineage>
</organism>
<name>A0A1H6KEC7_9FLAO</name>
<feature type="signal peptide" evidence="1">
    <location>
        <begin position="1"/>
        <end position="17"/>
    </location>
</feature>
<evidence type="ECO:0000313" key="3">
    <source>
        <dbReference type="EMBL" id="SEH71581.1"/>
    </source>
</evidence>
<dbReference type="InterPro" id="IPR046647">
    <property type="entry name" value="DUF6759"/>
</dbReference>
<dbReference type="AlphaFoldDB" id="A0A1H6KEC7"/>
<reference evidence="4" key="1">
    <citation type="submission" date="2016-10" db="EMBL/GenBank/DDBJ databases">
        <authorList>
            <person name="Varghese N."/>
            <person name="Submissions S."/>
        </authorList>
    </citation>
    <scope>NUCLEOTIDE SEQUENCE [LARGE SCALE GENOMIC DNA]</scope>
    <source>
        <strain evidence="4">DSM 19326</strain>
    </source>
</reference>
<dbReference type="RefSeq" id="WP_089770201.1">
    <property type="nucleotide sequence ID" value="NZ_FNWX01000022.1"/>
</dbReference>
<feature type="domain" description="DUF6759" evidence="2">
    <location>
        <begin position="48"/>
        <end position="135"/>
    </location>
</feature>
<dbReference type="STRING" id="420404.SAMN05421793_12247"/>
<dbReference type="PROSITE" id="PS51257">
    <property type="entry name" value="PROKAR_LIPOPROTEIN"/>
    <property type="match status" value="1"/>
</dbReference>
<evidence type="ECO:0000259" key="2">
    <source>
        <dbReference type="Pfam" id="PF20545"/>
    </source>
</evidence>
<evidence type="ECO:0000313" key="4">
    <source>
        <dbReference type="Proteomes" id="UP000198555"/>
    </source>
</evidence>
<sequence length="149" mass="16656">MNKFLLFSLIISLTSCATRSVSPVFVDHNSNIIFSSDPVKVPKRLAVEQKAVMLLNQLFNTDSSNQKMILVINNDSDCDFTLNITGRSNYILPVAAKHTESIVLDRGGYEVKSEVCKTPYKTFKVFLDNTNLSIKHTIVKKTEGNSARL</sequence>
<protein>
    <recommendedName>
        <fullName evidence="2">DUF6759 domain-containing protein</fullName>
    </recommendedName>
</protein>
<feature type="chain" id="PRO_5011496871" description="DUF6759 domain-containing protein" evidence="1">
    <location>
        <begin position="18"/>
        <end position="149"/>
    </location>
</feature>
<proteinExistence type="predicted"/>
<dbReference type="Pfam" id="PF20545">
    <property type="entry name" value="DUF6759"/>
    <property type="match status" value="1"/>
</dbReference>
<gene>
    <name evidence="3" type="ORF">SAMN05421793_12247</name>
</gene>
<dbReference type="Proteomes" id="UP000198555">
    <property type="component" value="Unassembled WGS sequence"/>
</dbReference>
<evidence type="ECO:0000256" key="1">
    <source>
        <dbReference type="SAM" id="SignalP"/>
    </source>
</evidence>
<keyword evidence="1" id="KW-0732">Signal</keyword>
<keyword evidence="4" id="KW-1185">Reference proteome</keyword>
<accession>A0A1H6KEC7</accession>